<feature type="transmembrane region" description="Helical" evidence="9">
    <location>
        <begin position="385"/>
        <end position="407"/>
    </location>
</feature>
<keyword evidence="5 9" id="KW-0812">Transmembrane</keyword>
<dbReference type="PIRSF" id="PIRSF006351">
    <property type="entry name" value="PTS_EIIC-Cellobiose"/>
    <property type="match status" value="1"/>
</dbReference>
<evidence type="ECO:0000256" key="7">
    <source>
        <dbReference type="ARBA" id="ARBA00023136"/>
    </source>
</evidence>
<feature type="transmembrane region" description="Helical" evidence="9">
    <location>
        <begin position="326"/>
        <end position="344"/>
    </location>
</feature>
<feature type="domain" description="PTS EIIC type-3" evidence="10">
    <location>
        <begin position="9"/>
        <end position="407"/>
    </location>
</feature>
<keyword evidence="3 8" id="KW-1003">Cell membrane</keyword>
<evidence type="ECO:0000256" key="6">
    <source>
        <dbReference type="ARBA" id="ARBA00022989"/>
    </source>
</evidence>
<dbReference type="GO" id="GO:1901264">
    <property type="term" value="P:carbohydrate derivative transport"/>
    <property type="evidence" value="ECO:0007669"/>
    <property type="project" value="TreeGrafter"/>
</dbReference>
<evidence type="ECO:0000313" key="12">
    <source>
        <dbReference type="Proteomes" id="UP001268896"/>
    </source>
</evidence>
<proteinExistence type="predicted"/>
<feature type="transmembrane region" description="Helical" evidence="9">
    <location>
        <begin position="75"/>
        <end position="97"/>
    </location>
</feature>
<reference evidence="11" key="1">
    <citation type="submission" date="2023-03" db="EMBL/GenBank/DDBJ databases">
        <authorList>
            <person name="Shen W."/>
            <person name="Cai J."/>
        </authorList>
    </citation>
    <scope>NUCLEOTIDE SEQUENCE</scope>
    <source>
        <strain evidence="11">K72-2</strain>
    </source>
</reference>
<dbReference type="GO" id="GO:0009401">
    <property type="term" value="P:phosphoenolpyruvate-dependent sugar phosphotransferase system"/>
    <property type="evidence" value="ECO:0007669"/>
    <property type="project" value="InterPro"/>
</dbReference>
<dbReference type="NCBIfam" id="TIGR00410">
    <property type="entry name" value="lacE"/>
    <property type="match status" value="1"/>
</dbReference>
<evidence type="ECO:0000313" key="11">
    <source>
        <dbReference type="EMBL" id="MDT2965814.1"/>
    </source>
</evidence>
<dbReference type="AlphaFoldDB" id="A0AAW8UNM8"/>
<keyword evidence="2 8" id="KW-0813">Transport</keyword>
<feature type="transmembrane region" description="Helical" evidence="9">
    <location>
        <begin position="104"/>
        <end position="121"/>
    </location>
</feature>
<keyword evidence="4 8" id="KW-0762">Sugar transport</keyword>
<evidence type="ECO:0000256" key="4">
    <source>
        <dbReference type="ARBA" id="ARBA00022597"/>
    </source>
</evidence>
<feature type="transmembrane region" description="Helical" evidence="9">
    <location>
        <begin position="351"/>
        <end position="373"/>
    </location>
</feature>
<comment type="function">
    <text evidence="8">The phosphoenolpyruvate-dependent sugar phosphotransferase system (PTS), a major carbohydrate active -transport system, catalyzes the phosphorylation of incoming sugar substrates concomitant with their translocation across the cell membrane.</text>
</comment>
<evidence type="ECO:0000256" key="2">
    <source>
        <dbReference type="ARBA" id="ARBA00022448"/>
    </source>
</evidence>
<keyword evidence="11" id="KW-0808">Transferase</keyword>
<dbReference type="Proteomes" id="UP001268896">
    <property type="component" value="Unassembled WGS sequence"/>
</dbReference>
<evidence type="ECO:0000259" key="10">
    <source>
        <dbReference type="PROSITE" id="PS51105"/>
    </source>
</evidence>
<evidence type="ECO:0000256" key="5">
    <source>
        <dbReference type="ARBA" id="ARBA00022692"/>
    </source>
</evidence>
<feature type="transmembrane region" description="Helical" evidence="9">
    <location>
        <begin position="282"/>
        <end position="300"/>
    </location>
</feature>
<keyword evidence="7 8" id="KW-0472">Membrane</keyword>
<dbReference type="InterPro" id="IPR051088">
    <property type="entry name" value="PTS_Sugar-EIIC/EIIB"/>
</dbReference>
<dbReference type="InterPro" id="IPR004501">
    <property type="entry name" value="PTS_EIIC_3"/>
</dbReference>
<dbReference type="Pfam" id="PF02378">
    <property type="entry name" value="PTS_EIIC"/>
    <property type="match status" value="1"/>
</dbReference>
<evidence type="ECO:0000256" key="8">
    <source>
        <dbReference type="PIRNR" id="PIRNR006351"/>
    </source>
</evidence>
<evidence type="ECO:0000256" key="1">
    <source>
        <dbReference type="ARBA" id="ARBA00004651"/>
    </source>
</evidence>
<name>A0AAW8UNM8_ENTCA</name>
<dbReference type="GO" id="GO:0008982">
    <property type="term" value="F:protein-N(PI)-phosphohistidine-sugar phosphotransferase activity"/>
    <property type="evidence" value="ECO:0007669"/>
    <property type="project" value="UniProtKB-UniRule"/>
</dbReference>
<dbReference type="GO" id="GO:0005886">
    <property type="term" value="C:plasma membrane"/>
    <property type="evidence" value="ECO:0007669"/>
    <property type="project" value="UniProtKB-SubCell"/>
</dbReference>
<dbReference type="InterPro" id="IPR004796">
    <property type="entry name" value="PTS_IIC_cello"/>
</dbReference>
<feature type="transmembrane region" description="Helical" evidence="9">
    <location>
        <begin position="174"/>
        <end position="194"/>
    </location>
</feature>
<feature type="transmembrane region" description="Helical" evidence="9">
    <location>
        <begin position="214"/>
        <end position="237"/>
    </location>
</feature>
<sequence>MKDSLKKFMEEKMLPWGMKIGGEKHLVAIRDGLVTTMPLIIIGSIFVILSNVPWEGFNLFVTSIFGGEWRSKLDFVVQVTFGVMALFNSFAIAYSLATTYRVSGLSAGVLAASVFLLVTPIEDGGIQMSYLGSRGLIVAIITSLITAEIFRLFVQKNIVIRMPENVPPAVSRSFIALIPSFFCLSLFWVIRLLVESFGNTNVHDLLYSLVGQPLSIIGGGFIGGLFAIMFTSLFWSVGIHGWDLVLSVLQPTWIQMIDENRIAFQNGETIPHIINYTFMNTFVWIGGSGVILGLAILLLVRSKSKYLKELGKLGFPSTVFNVNEPIMFGLPVVMNPLILFPYILTPVVCYIISYTTVAMGIVQPAVVLVPWSMPPIIGGYLATGGHISGAILQLVNLTVSIAIYYPFFKMLDNRTLASELGSESGA</sequence>
<dbReference type="NCBIfam" id="TIGR00359">
    <property type="entry name" value="cello_pts_IIC"/>
    <property type="match status" value="1"/>
</dbReference>
<accession>A0AAW8UNM8</accession>
<feature type="transmembrane region" description="Helical" evidence="9">
    <location>
        <begin position="133"/>
        <end position="154"/>
    </location>
</feature>
<feature type="transmembrane region" description="Helical" evidence="9">
    <location>
        <begin position="28"/>
        <end position="49"/>
    </location>
</feature>
<keyword evidence="6 9" id="KW-1133">Transmembrane helix</keyword>
<dbReference type="PANTHER" id="PTHR33989">
    <property type="match status" value="1"/>
</dbReference>
<evidence type="ECO:0000256" key="9">
    <source>
        <dbReference type="SAM" id="Phobius"/>
    </source>
</evidence>
<dbReference type="EMBL" id="JARQDV010000012">
    <property type="protein sequence ID" value="MDT2965814.1"/>
    <property type="molecule type" value="Genomic_DNA"/>
</dbReference>
<gene>
    <name evidence="11" type="primary">celB</name>
    <name evidence="11" type="ORF">P7I32_14555</name>
</gene>
<dbReference type="InterPro" id="IPR003352">
    <property type="entry name" value="PTS_EIIC"/>
</dbReference>
<comment type="caution">
    <text evidence="11">The sequence shown here is derived from an EMBL/GenBank/DDBJ whole genome shotgun (WGS) entry which is preliminary data.</text>
</comment>
<dbReference type="PANTHER" id="PTHR33989:SF11">
    <property type="entry name" value="LICHENAN PERMEASE IIC COMPONENT"/>
    <property type="match status" value="1"/>
</dbReference>
<evidence type="ECO:0000256" key="3">
    <source>
        <dbReference type="ARBA" id="ARBA00022475"/>
    </source>
</evidence>
<organism evidence="11 12">
    <name type="scientific">Enterococcus casseliflavus</name>
    <name type="common">Enterococcus flavescens</name>
    <dbReference type="NCBI Taxonomy" id="37734"/>
    <lineage>
        <taxon>Bacteria</taxon>
        <taxon>Bacillati</taxon>
        <taxon>Bacillota</taxon>
        <taxon>Bacilli</taxon>
        <taxon>Lactobacillales</taxon>
        <taxon>Enterococcaceae</taxon>
        <taxon>Enterococcus</taxon>
    </lineage>
</organism>
<dbReference type="RefSeq" id="WP_195265273.1">
    <property type="nucleotide sequence ID" value="NZ_JADPAH010000003.1"/>
</dbReference>
<comment type="subcellular location">
    <subcellularLocation>
        <location evidence="1">Cell membrane</location>
        <topology evidence="1">Multi-pass membrane protein</topology>
    </subcellularLocation>
</comment>
<protein>
    <recommendedName>
        <fullName evidence="8">Permease IIC component</fullName>
    </recommendedName>
</protein>
<dbReference type="PROSITE" id="PS51105">
    <property type="entry name" value="PTS_EIIC_TYPE_3"/>
    <property type="match status" value="1"/>
</dbReference>